<dbReference type="Pfam" id="PF14340">
    <property type="entry name" value="DUF4395"/>
    <property type="match status" value="1"/>
</dbReference>
<organism evidence="3 4">
    <name type="scientific">Pseudofrankia inefficax (strain DSM 45817 / CECT 9037 / DDB 130130 / EuI1c)</name>
    <name type="common">Frankia inefficax</name>
    <dbReference type="NCBI Taxonomy" id="298654"/>
    <lineage>
        <taxon>Bacteria</taxon>
        <taxon>Bacillati</taxon>
        <taxon>Actinomycetota</taxon>
        <taxon>Actinomycetes</taxon>
        <taxon>Frankiales</taxon>
        <taxon>Frankiaceae</taxon>
        <taxon>Pseudofrankia</taxon>
    </lineage>
</organism>
<feature type="transmembrane region" description="Helical" evidence="1">
    <location>
        <begin position="7"/>
        <end position="28"/>
    </location>
</feature>
<keyword evidence="1" id="KW-1133">Transmembrane helix</keyword>
<dbReference type="EMBL" id="CP002299">
    <property type="protein sequence ID" value="ADP84330.1"/>
    <property type="molecule type" value="Genomic_DNA"/>
</dbReference>
<dbReference type="KEGG" id="fri:FraEuI1c_6346"/>
<dbReference type="OrthoDB" id="345402at2"/>
<evidence type="ECO:0000313" key="3">
    <source>
        <dbReference type="EMBL" id="ADP84330.1"/>
    </source>
</evidence>
<dbReference type="STRING" id="298654.FraEuI1c_6346"/>
<evidence type="ECO:0000313" key="4">
    <source>
        <dbReference type="Proteomes" id="UP000002484"/>
    </source>
</evidence>
<proteinExistence type="predicted"/>
<feature type="transmembrane region" description="Helical" evidence="1">
    <location>
        <begin position="34"/>
        <end position="58"/>
    </location>
</feature>
<gene>
    <name evidence="3" type="ordered locus">FraEuI1c_6346</name>
</gene>
<keyword evidence="4" id="KW-1185">Reference proteome</keyword>
<dbReference type="eggNOG" id="ENOG50327DN">
    <property type="taxonomic scope" value="Bacteria"/>
</dbReference>
<dbReference type="Proteomes" id="UP000002484">
    <property type="component" value="Chromosome"/>
</dbReference>
<dbReference type="InParanoid" id="E3J5U9"/>
<accession>E3J5U9</accession>
<name>E3J5U9_PSEI1</name>
<reference evidence="3 4" key="1">
    <citation type="submission" date="2010-10" db="EMBL/GenBank/DDBJ databases">
        <title>Complete sequence of Frankia sp. EuI1c.</title>
        <authorList>
            <consortium name="US DOE Joint Genome Institute"/>
            <person name="Lucas S."/>
            <person name="Copeland A."/>
            <person name="Lapidus A."/>
            <person name="Cheng J.-F."/>
            <person name="Bruce D."/>
            <person name="Goodwin L."/>
            <person name="Pitluck S."/>
            <person name="Chertkov O."/>
            <person name="Detter J.C."/>
            <person name="Han C."/>
            <person name="Tapia R."/>
            <person name="Land M."/>
            <person name="Hauser L."/>
            <person name="Jeffries C."/>
            <person name="Kyrpides N."/>
            <person name="Ivanova N."/>
            <person name="Mikhailova N."/>
            <person name="Beauchemin N."/>
            <person name="Sen A."/>
            <person name="Sur S.A."/>
            <person name="Gtari M."/>
            <person name="Wall L."/>
            <person name="Tisa L."/>
            <person name="Woyke T."/>
        </authorList>
    </citation>
    <scope>NUCLEOTIDE SEQUENCE [LARGE SCALE GENOMIC DNA]</scope>
    <source>
        <strain evidence="4">DSM 45817 / CECT 9037 / EuI1c</strain>
    </source>
</reference>
<feature type="transmembrane region" description="Helical" evidence="1">
    <location>
        <begin position="105"/>
        <end position="129"/>
    </location>
</feature>
<dbReference type="InterPro" id="IPR025508">
    <property type="entry name" value="DUF4395"/>
</dbReference>
<feature type="transmembrane region" description="Helical" evidence="1">
    <location>
        <begin position="79"/>
        <end position="99"/>
    </location>
</feature>
<evidence type="ECO:0000256" key="1">
    <source>
        <dbReference type="SAM" id="Phobius"/>
    </source>
</evidence>
<dbReference type="InterPro" id="IPR016942">
    <property type="entry name" value="UCP030042"/>
</dbReference>
<dbReference type="AlphaFoldDB" id="E3J5U9"/>
<evidence type="ECO:0000259" key="2">
    <source>
        <dbReference type="Pfam" id="PF14340"/>
    </source>
</evidence>
<feature type="domain" description="DUF4395" evidence="2">
    <location>
        <begin position="2"/>
        <end position="130"/>
    </location>
</feature>
<keyword evidence="1" id="KW-0812">Transmembrane</keyword>
<dbReference type="RefSeq" id="WP_013427443.1">
    <property type="nucleotide sequence ID" value="NC_014666.1"/>
</dbReference>
<dbReference type="HOGENOM" id="CLU_115719_1_0_11"/>
<dbReference type="PIRSF" id="PIRSF030042">
    <property type="entry name" value="UCP030042"/>
    <property type="match status" value="1"/>
</dbReference>
<protein>
    <recommendedName>
        <fullName evidence="2">DUF4395 domain-containing protein</fullName>
    </recommendedName>
</protein>
<sequence length="140" mass="14680" precursor="true">MVDPRGLRFAAAITTVVLAVALLTGSPWVLLAQLVIFLVGAVGGVRRAPYGLLFRYLIRPRLGPPATTEDPVPPQFAQAVGAVFAAVGVIAFLAGIPVLGYVAAAFAFVAAFLNAAFEFCLGCQLYLFIRTITTARGARA</sequence>
<keyword evidence="1" id="KW-0472">Membrane</keyword>